<dbReference type="EC" id="7.1.2.2" evidence="8"/>
<dbReference type="Gene3D" id="1.10.1140.10">
    <property type="entry name" value="Bovine Mitochondrial F1-atpase, Atp Synthase Beta Chain, Chain D, domain 3"/>
    <property type="match status" value="1"/>
</dbReference>
<dbReference type="InterPro" id="IPR023366">
    <property type="entry name" value="ATP_synth_asu-like_sf"/>
</dbReference>
<keyword evidence="3 8" id="KW-0067">ATP-binding</keyword>
<dbReference type="CDD" id="cd01134">
    <property type="entry name" value="V_A-ATPase_A"/>
    <property type="match status" value="1"/>
</dbReference>
<keyword evidence="1 8" id="KW-0813">Transport</keyword>
<name>A0A1H2SUZ3_THIRO</name>
<dbReference type="InterPro" id="IPR027417">
    <property type="entry name" value="P-loop_NTPase"/>
</dbReference>
<dbReference type="GO" id="GO:0046961">
    <property type="term" value="F:proton-transporting ATPase activity, rotational mechanism"/>
    <property type="evidence" value="ECO:0007669"/>
    <property type="project" value="InterPro"/>
</dbReference>
<dbReference type="HAMAP" id="MF_00309">
    <property type="entry name" value="ATP_synth_A_arch"/>
    <property type="match status" value="1"/>
</dbReference>
<evidence type="ECO:0000259" key="10">
    <source>
        <dbReference type="Pfam" id="PF02874"/>
    </source>
</evidence>
<feature type="domain" description="ATP synthase A/B type C-terminal" evidence="12">
    <location>
        <begin position="445"/>
        <end position="528"/>
    </location>
</feature>
<dbReference type="InterPro" id="IPR024034">
    <property type="entry name" value="ATPase_F1/V1_b/a_C"/>
</dbReference>
<accession>A0A1H2SUZ3</accession>
<reference evidence="14" key="1">
    <citation type="submission" date="2016-10" db="EMBL/GenBank/DDBJ databases">
        <authorList>
            <person name="Varghese N."/>
            <person name="Submissions S."/>
        </authorList>
    </citation>
    <scope>NUCLEOTIDE SEQUENCE [LARGE SCALE GENOMIC DNA]</scope>
    <source>
        <strain evidence="14">DSM 217</strain>
    </source>
</reference>
<sequence length="587" mass="64029">MSTAETTWISGPVLRARPDGAFRLRESVTVGDQALLGEVIRIARDEITVQLYEDTSGLRPGIEVTGSGRLLSIRLGPAILAGIFDGLLRPIADIADPYVKPGMQVQPARRFHFTPSVCVGDTLMPGAAIGEVANGTGIAQRCLVPADLSGGRVTAIADPGEYPDDQPICWIDAADGRNLAIAMTHEWPVRVPRPVQARLPSDEPMLTGQRVIDCLFPVARGGTGAIPGGFGTGKTVLLETVGKWCNADVIVYVGCGERGNEMAGLLAEFSELEDPRSGRPLLERTVVIANTSNMPVSAREASIYTGITVAEYFRDQGMNVTLMADSTSRWAEALREVSGRLGELPGEAGYPAYLSSRLADFYERAARVRTLGGEIGSVTLLGAVSPPSGDFSEPVTTHTRRYVGSLWGLDAKRAQARFYPAIHPLQSYSLVAGNLARWWHTAGCTRWQELRRRFLTLLEDEARLERMARIIGRDAMPARQRLVLICAQLVNECFLRQSAYSMNDRYASPSRQAVMMRLIGSFIEGSERLLDAGVAPEAIRDQPVFRRLMRMGEEIEEGDWEAFSALDQELTATIRRLINEAREGGGG</sequence>
<dbReference type="EMBL" id="FNNZ01000003">
    <property type="protein sequence ID" value="SDW35408.1"/>
    <property type="molecule type" value="Genomic_DNA"/>
</dbReference>
<dbReference type="STRING" id="1058.SAMN05421783_103160"/>
<evidence type="ECO:0000313" key="13">
    <source>
        <dbReference type="EMBL" id="SDW35408.1"/>
    </source>
</evidence>
<dbReference type="Pfam" id="PF16886">
    <property type="entry name" value="ATP-synt_ab_Xtn"/>
    <property type="match status" value="1"/>
</dbReference>
<feature type="domain" description="ATPase F1/V1/A1 complex alpha/beta subunit nucleotide-binding" evidence="9">
    <location>
        <begin position="208"/>
        <end position="429"/>
    </location>
</feature>
<feature type="domain" description="ATPase F1/V1/A1 complex alpha/beta subunit N-terminal" evidence="10">
    <location>
        <begin position="9"/>
        <end position="67"/>
    </location>
</feature>
<evidence type="ECO:0000256" key="1">
    <source>
        <dbReference type="ARBA" id="ARBA00022448"/>
    </source>
</evidence>
<dbReference type="Pfam" id="PF00006">
    <property type="entry name" value="ATP-synt_ab"/>
    <property type="match status" value="1"/>
</dbReference>
<keyword evidence="4 8" id="KW-1278">Translocase</keyword>
<dbReference type="Gene3D" id="2.40.50.100">
    <property type="match status" value="1"/>
</dbReference>
<feature type="binding site" evidence="8">
    <location>
        <begin position="228"/>
        <end position="235"/>
    </location>
    <ligand>
        <name>ATP</name>
        <dbReference type="ChEBI" id="CHEBI:30616"/>
    </ligand>
</feature>
<evidence type="ECO:0000259" key="12">
    <source>
        <dbReference type="Pfam" id="PF22919"/>
    </source>
</evidence>
<dbReference type="Proteomes" id="UP000198816">
    <property type="component" value="Unassembled WGS sequence"/>
</dbReference>
<dbReference type="InterPro" id="IPR000194">
    <property type="entry name" value="ATPase_F1/V1/A1_a/bsu_nucl-bd"/>
</dbReference>
<evidence type="ECO:0000256" key="5">
    <source>
        <dbReference type="ARBA" id="ARBA00023065"/>
    </source>
</evidence>
<dbReference type="RefSeq" id="WP_093028725.1">
    <property type="nucleotide sequence ID" value="NZ_FNNZ01000003.1"/>
</dbReference>
<evidence type="ECO:0000259" key="9">
    <source>
        <dbReference type="Pfam" id="PF00006"/>
    </source>
</evidence>
<evidence type="ECO:0000256" key="8">
    <source>
        <dbReference type="HAMAP-Rule" id="MF_00309"/>
    </source>
</evidence>
<dbReference type="InterPro" id="IPR020003">
    <property type="entry name" value="ATPase_a/bsu_AS"/>
</dbReference>
<proteinExistence type="inferred from homology"/>
<dbReference type="NCBIfam" id="NF003220">
    <property type="entry name" value="PRK04192.1"/>
    <property type="match status" value="1"/>
</dbReference>
<evidence type="ECO:0000259" key="11">
    <source>
        <dbReference type="Pfam" id="PF16886"/>
    </source>
</evidence>
<dbReference type="GO" id="GO:0005524">
    <property type="term" value="F:ATP binding"/>
    <property type="evidence" value="ECO:0007669"/>
    <property type="project" value="UniProtKB-UniRule"/>
</dbReference>
<keyword evidence="2 8" id="KW-0547">Nucleotide-binding</keyword>
<evidence type="ECO:0000256" key="7">
    <source>
        <dbReference type="ARBA" id="ARBA00054855"/>
    </source>
</evidence>
<keyword evidence="5 8" id="KW-0406">Ion transport</keyword>
<dbReference type="SUPFAM" id="SSF52540">
    <property type="entry name" value="P-loop containing nucleoside triphosphate hydrolases"/>
    <property type="match status" value="1"/>
</dbReference>
<organism evidence="13 14">
    <name type="scientific">Thiocapsa roseopersicina</name>
    <dbReference type="NCBI Taxonomy" id="1058"/>
    <lineage>
        <taxon>Bacteria</taxon>
        <taxon>Pseudomonadati</taxon>
        <taxon>Pseudomonadota</taxon>
        <taxon>Gammaproteobacteria</taxon>
        <taxon>Chromatiales</taxon>
        <taxon>Chromatiaceae</taxon>
        <taxon>Thiocapsa</taxon>
    </lineage>
</organism>
<evidence type="ECO:0000313" key="14">
    <source>
        <dbReference type="Proteomes" id="UP000198816"/>
    </source>
</evidence>
<dbReference type="Gene3D" id="2.40.30.20">
    <property type="match status" value="1"/>
</dbReference>
<dbReference type="InterPro" id="IPR004100">
    <property type="entry name" value="ATPase_F1/V1/A1_a/bsu_N"/>
</dbReference>
<comment type="catalytic activity">
    <reaction evidence="8">
        <text>ATP + H2O + 4 H(+)(in) = ADP + phosphate + 5 H(+)(out)</text>
        <dbReference type="Rhea" id="RHEA:57720"/>
        <dbReference type="ChEBI" id="CHEBI:15377"/>
        <dbReference type="ChEBI" id="CHEBI:15378"/>
        <dbReference type="ChEBI" id="CHEBI:30616"/>
        <dbReference type="ChEBI" id="CHEBI:43474"/>
        <dbReference type="ChEBI" id="CHEBI:456216"/>
        <dbReference type="EC" id="7.1.2.2"/>
    </reaction>
</comment>
<protein>
    <recommendedName>
        <fullName evidence="8">V-type ATP synthase alpha chain</fullName>
        <ecNumber evidence="8">7.1.2.2</ecNumber>
    </recommendedName>
    <alternativeName>
        <fullName evidence="8">V-ATPase subunit A</fullName>
    </alternativeName>
</protein>
<dbReference type="OrthoDB" id="9801639at2"/>
<dbReference type="SUPFAM" id="SSF47917">
    <property type="entry name" value="C-terminal domain of alpha and beta subunits of F1 ATP synthase"/>
    <property type="match status" value="1"/>
</dbReference>
<dbReference type="Gene3D" id="3.40.50.300">
    <property type="entry name" value="P-loop containing nucleotide triphosphate hydrolases"/>
    <property type="match status" value="1"/>
</dbReference>
<evidence type="ECO:0000256" key="4">
    <source>
        <dbReference type="ARBA" id="ARBA00022967"/>
    </source>
</evidence>
<dbReference type="InterPro" id="IPR022878">
    <property type="entry name" value="V-ATPase_asu"/>
</dbReference>
<dbReference type="GO" id="GO:0046933">
    <property type="term" value="F:proton-transporting ATP synthase activity, rotational mechanism"/>
    <property type="evidence" value="ECO:0007669"/>
    <property type="project" value="UniProtKB-UniRule"/>
</dbReference>
<dbReference type="AlphaFoldDB" id="A0A1H2SUZ3"/>
<comment type="similarity">
    <text evidence="6">Belongs to the ATPase alpha/beta chains family. T3SS ATPase subfamily.</text>
</comment>
<dbReference type="Pfam" id="PF22919">
    <property type="entry name" value="ATP-synt_VA_C"/>
    <property type="match status" value="1"/>
</dbReference>
<dbReference type="GO" id="GO:0042777">
    <property type="term" value="P:proton motive force-driven plasma membrane ATP synthesis"/>
    <property type="evidence" value="ECO:0007669"/>
    <property type="project" value="UniProtKB-UniRule"/>
</dbReference>
<dbReference type="PANTHER" id="PTHR43607:SF1">
    <property type="entry name" value="H(+)-TRANSPORTING TWO-SECTOR ATPASE"/>
    <property type="match status" value="1"/>
</dbReference>
<keyword evidence="8" id="KW-0375">Hydrogen ion transport</keyword>
<dbReference type="InterPro" id="IPR055190">
    <property type="entry name" value="ATP-synt_VA_C"/>
</dbReference>
<keyword evidence="14" id="KW-1185">Reference proteome</keyword>
<keyword evidence="8" id="KW-0066">ATP synthesis</keyword>
<evidence type="ECO:0000256" key="2">
    <source>
        <dbReference type="ARBA" id="ARBA00022741"/>
    </source>
</evidence>
<gene>
    <name evidence="8" type="primary">atpA</name>
    <name evidence="13" type="ORF">SAMN05421783_103160</name>
</gene>
<dbReference type="CDD" id="cd18111">
    <property type="entry name" value="ATP-synt_V_A-type_alpha_C"/>
    <property type="match status" value="1"/>
</dbReference>
<dbReference type="Pfam" id="PF02874">
    <property type="entry name" value="ATP-synt_ab_N"/>
    <property type="match status" value="1"/>
</dbReference>
<dbReference type="PANTHER" id="PTHR43607">
    <property type="entry name" value="V-TYPE PROTON ATPASE CATALYTIC SUBUNIT A"/>
    <property type="match status" value="1"/>
</dbReference>
<evidence type="ECO:0000256" key="3">
    <source>
        <dbReference type="ARBA" id="ARBA00022840"/>
    </source>
</evidence>
<dbReference type="PROSITE" id="PS00152">
    <property type="entry name" value="ATPASE_ALPHA_BETA"/>
    <property type="match status" value="1"/>
</dbReference>
<evidence type="ECO:0000256" key="6">
    <source>
        <dbReference type="ARBA" id="ARBA00024342"/>
    </source>
</evidence>
<dbReference type="InterPro" id="IPR031686">
    <property type="entry name" value="ATP-synth_a_Xtn"/>
</dbReference>
<feature type="domain" description="ATPsynthase alpha/beta subunit barrel-sandwich" evidence="11">
    <location>
        <begin position="107"/>
        <end position="190"/>
    </location>
</feature>
<comment type="function">
    <text evidence="7 8">Produces ATP from ADP in the presence of a proton gradient across the membrane. The V-type alpha chain is a catalytic subunit.</text>
</comment>